<dbReference type="CDD" id="cd03257">
    <property type="entry name" value="ABC_NikE_OppD_transporters"/>
    <property type="match status" value="1"/>
</dbReference>
<dbReference type="InterPro" id="IPR003593">
    <property type="entry name" value="AAA+_ATPase"/>
</dbReference>
<evidence type="ECO:0000256" key="3">
    <source>
        <dbReference type="ARBA" id="ARBA00022448"/>
    </source>
</evidence>
<keyword evidence="7" id="KW-0472">Membrane</keyword>
<keyword evidence="10" id="KW-1185">Reference proteome</keyword>
<proteinExistence type="inferred from homology"/>
<dbReference type="Pfam" id="PF00005">
    <property type="entry name" value="ABC_tran"/>
    <property type="match status" value="1"/>
</dbReference>
<dbReference type="GO" id="GO:0005524">
    <property type="term" value="F:ATP binding"/>
    <property type="evidence" value="ECO:0007669"/>
    <property type="project" value="UniProtKB-KW"/>
</dbReference>
<dbReference type="Proteomes" id="UP001481872">
    <property type="component" value="Unassembled WGS sequence"/>
</dbReference>
<feature type="domain" description="ABC transporter" evidence="8">
    <location>
        <begin position="5"/>
        <end position="256"/>
    </location>
</feature>
<name>A0ABV1J3Z5_9FIRM</name>
<evidence type="ECO:0000313" key="10">
    <source>
        <dbReference type="Proteomes" id="UP001481872"/>
    </source>
</evidence>
<dbReference type="InterPro" id="IPR050388">
    <property type="entry name" value="ABC_Ni/Peptide_Import"/>
</dbReference>
<organism evidence="9 10">
    <name type="scientific">Aedoeadaptatus acetigenes</name>
    <dbReference type="NCBI Taxonomy" id="2981723"/>
    <lineage>
        <taxon>Bacteria</taxon>
        <taxon>Bacillati</taxon>
        <taxon>Bacillota</taxon>
        <taxon>Tissierellia</taxon>
        <taxon>Tissierellales</taxon>
        <taxon>Peptoniphilaceae</taxon>
        <taxon>Aedoeadaptatus</taxon>
    </lineage>
</organism>
<evidence type="ECO:0000256" key="6">
    <source>
        <dbReference type="ARBA" id="ARBA00022840"/>
    </source>
</evidence>
<dbReference type="InterPro" id="IPR017871">
    <property type="entry name" value="ABC_transporter-like_CS"/>
</dbReference>
<evidence type="ECO:0000256" key="7">
    <source>
        <dbReference type="ARBA" id="ARBA00023136"/>
    </source>
</evidence>
<sequence>MSKLIEFNNLHTTFFTDSGPVHAVNGVTFSIEEGSTTAVVGESGSGKSVTALSLMGLLPRPYGKIEEGDILYKGKSILSMEKEERRMLRSRDLAMIFQEPMTSLNPALKIGFQIEEVYRRIMGLSKADAKKKAVEMLEMVEIKDAENKARSYPHELSGGQRQRVMIAMALASSPKLLIADEPTTALDVTIQKEVLELMESLQREMGTAIMLITHDLGVVAQMADHVVVMYGGRVMEKSDVCTIFDRPLHPYTIGLLRARPTLENRGEKLYNIPGNVPPPSEMEGHCPFYSRCDKRMDICGREVPRLREHRPGQCVACFLYEGEACCD</sequence>
<evidence type="ECO:0000256" key="2">
    <source>
        <dbReference type="ARBA" id="ARBA00005417"/>
    </source>
</evidence>
<dbReference type="PROSITE" id="PS00211">
    <property type="entry name" value="ABC_TRANSPORTER_1"/>
    <property type="match status" value="1"/>
</dbReference>
<dbReference type="InterPro" id="IPR027417">
    <property type="entry name" value="P-loop_NTPase"/>
</dbReference>
<evidence type="ECO:0000313" key="9">
    <source>
        <dbReference type="EMBL" id="MEQ3352905.1"/>
    </source>
</evidence>
<comment type="caution">
    <text evidence="9">The sequence shown here is derived from an EMBL/GenBank/DDBJ whole genome shotgun (WGS) entry which is preliminary data.</text>
</comment>
<protein>
    <submittedName>
        <fullName evidence="9">ABC transporter ATP-binding protein</fullName>
    </submittedName>
</protein>
<reference evidence="9 10" key="1">
    <citation type="submission" date="2024-04" db="EMBL/GenBank/DDBJ databases">
        <title>Human intestinal bacterial collection.</title>
        <authorList>
            <person name="Pauvert C."/>
            <person name="Hitch T.C.A."/>
            <person name="Clavel T."/>
        </authorList>
    </citation>
    <scope>NUCLEOTIDE SEQUENCE [LARGE SCALE GENOMIC DNA]</scope>
    <source>
        <strain evidence="9 10">CLA-SR-H026</strain>
    </source>
</reference>
<evidence type="ECO:0000256" key="1">
    <source>
        <dbReference type="ARBA" id="ARBA00004202"/>
    </source>
</evidence>
<dbReference type="NCBIfam" id="TIGR01727">
    <property type="entry name" value="oligo_HPY"/>
    <property type="match status" value="1"/>
</dbReference>
<evidence type="ECO:0000259" key="8">
    <source>
        <dbReference type="PROSITE" id="PS50893"/>
    </source>
</evidence>
<keyword evidence="6 9" id="KW-0067">ATP-binding</keyword>
<dbReference type="RefSeq" id="WP_349053308.1">
    <property type="nucleotide sequence ID" value="NZ_JBBNPS010000002.1"/>
</dbReference>
<evidence type="ECO:0000256" key="4">
    <source>
        <dbReference type="ARBA" id="ARBA00022475"/>
    </source>
</evidence>
<dbReference type="PANTHER" id="PTHR43297:SF2">
    <property type="entry name" value="DIPEPTIDE TRANSPORT ATP-BINDING PROTEIN DPPD"/>
    <property type="match status" value="1"/>
</dbReference>
<gene>
    <name evidence="9" type="ORF">AAA081_01115</name>
</gene>
<comment type="similarity">
    <text evidence="2">Belongs to the ABC transporter superfamily.</text>
</comment>
<dbReference type="SUPFAM" id="SSF52540">
    <property type="entry name" value="P-loop containing nucleoside triphosphate hydrolases"/>
    <property type="match status" value="1"/>
</dbReference>
<dbReference type="EMBL" id="JBBNPS010000002">
    <property type="protein sequence ID" value="MEQ3352905.1"/>
    <property type="molecule type" value="Genomic_DNA"/>
</dbReference>
<dbReference type="InterPro" id="IPR003439">
    <property type="entry name" value="ABC_transporter-like_ATP-bd"/>
</dbReference>
<dbReference type="Gene3D" id="3.40.50.300">
    <property type="entry name" value="P-loop containing nucleotide triphosphate hydrolases"/>
    <property type="match status" value="1"/>
</dbReference>
<keyword evidence="5" id="KW-0547">Nucleotide-binding</keyword>
<dbReference type="SMART" id="SM00382">
    <property type="entry name" value="AAA"/>
    <property type="match status" value="1"/>
</dbReference>
<dbReference type="InterPro" id="IPR013563">
    <property type="entry name" value="Oligopep_ABC_C"/>
</dbReference>
<dbReference type="PROSITE" id="PS50893">
    <property type="entry name" value="ABC_TRANSPORTER_2"/>
    <property type="match status" value="1"/>
</dbReference>
<evidence type="ECO:0000256" key="5">
    <source>
        <dbReference type="ARBA" id="ARBA00022741"/>
    </source>
</evidence>
<dbReference type="PANTHER" id="PTHR43297">
    <property type="entry name" value="OLIGOPEPTIDE TRANSPORT ATP-BINDING PROTEIN APPD"/>
    <property type="match status" value="1"/>
</dbReference>
<accession>A0ABV1J3Z5</accession>
<keyword evidence="4" id="KW-1003">Cell membrane</keyword>
<dbReference type="Pfam" id="PF08352">
    <property type="entry name" value="oligo_HPY"/>
    <property type="match status" value="1"/>
</dbReference>
<keyword evidence="3" id="KW-0813">Transport</keyword>
<comment type="subcellular location">
    <subcellularLocation>
        <location evidence="1">Cell membrane</location>
        <topology evidence="1">Peripheral membrane protein</topology>
    </subcellularLocation>
</comment>